<dbReference type="EMBL" id="NEXE01000073">
    <property type="protein sequence ID" value="PSN90137.1"/>
    <property type="molecule type" value="Genomic_DNA"/>
</dbReference>
<organism evidence="3 4">
    <name type="scientific">Candidatus Marsarchaeota G2 archaeon OSP_D</name>
    <dbReference type="NCBI Taxonomy" id="1978157"/>
    <lineage>
        <taxon>Archaea</taxon>
        <taxon>Candidatus Marsarchaeota</taxon>
        <taxon>Candidatus Marsarchaeota group 2</taxon>
    </lineage>
</organism>
<evidence type="ECO:0000259" key="2">
    <source>
        <dbReference type="Pfam" id="PF00296"/>
    </source>
</evidence>
<name>A0A2R6AUU6_9ARCH</name>
<dbReference type="Gene3D" id="3.20.20.30">
    <property type="entry name" value="Luciferase-like domain"/>
    <property type="match status" value="1"/>
</dbReference>
<gene>
    <name evidence="3" type="ORF">B9Q03_07575</name>
</gene>
<accession>A0A2R6AUU6</accession>
<dbReference type="InterPro" id="IPR050564">
    <property type="entry name" value="F420-G6PD/mer"/>
</dbReference>
<reference evidence="3 4" key="1">
    <citation type="submission" date="2017-04" db="EMBL/GenBank/DDBJ databases">
        <title>Novel microbial lineages endemic to geothermal iron-oxide mats fill important gaps in the evolutionary history of Archaea.</title>
        <authorList>
            <person name="Jay Z.J."/>
            <person name="Beam J.P."/>
            <person name="Dlakic M."/>
            <person name="Rusch D.B."/>
            <person name="Kozubal M.A."/>
            <person name="Inskeep W.P."/>
        </authorList>
    </citation>
    <scope>NUCLEOTIDE SEQUENCE [LARGE SCALE GENOMIC DNA]</scope>
    <source>
        <strain evidence="3">OSP_D</strain>
    </source>
</reference>
<dbReference type="PANTHER" id="PTHR43244:SF1">
    <property type="entry name" value="5,10-METHYLENETETRAHYDROMETHANOPTERIN REDUCTASE"/>
    <property type="match status" value="1"/>
</dbReference>
<proteinExistence type="predicted"/>
<feature type="domain" description="Luciferase-like" evidence="2">
    <location>
        <begin position="41"/>
        <end position="304"/>
    </location>
</feature>
<evidence type="ECO:0000313" key="3">
    <source>
        <dbReference type="EMBL" id="PSN90137.1"/>
    </source>
</evidence>
<keyword evidence="1" id="KW-0560">Oxidoreductase</keyword>
<dbReference type="InterPro" id="IPR011251">
    <property type="entry name" value="Luciferase-like_dom"/>
</dbReference>
<dbReference type="SUPFAM" id="SSF51679">
    <property type="entry name" value="Bacterial luciferase-like"/>
    <property type="match status" value="1"/>
</dbReference>
<evidence type="ECO:0000313" key="4">
    <source>
        <dbReference type="Proteomes" id="UP000240322"/>
    </source>
</evidence>
<evidence type="ECO:0000256" key="1">
    <source>
        <dbReference type="ARBA" id="ARBA00023002"/>
    </source>
</evidence>
<dbReference type="Proteomes" id="UP000240322">
    <property type="component" value="Unassembled WGS sequence"/>
</dbReference>
<sequence length="331" mass="36625">MDECNFPYFPVSSDIVSRLPLRERVGLNFQASNVFEGLAKLVAAEAWGVRQVWLTAASIQGCDTPTFLAAAATRTSNIRFGTSIVQVYTRHPLVVAQQALTLDDLTPGRLRLGLGVSHPHIVEAQLGLRLGRPMAYLREYVSVVRGLLWDGRVAHTGEYLKVDATLRRPARVPVIIAALRSQAFKLAGEIADGAVSWMCPPEYLVRRALSSMEAGASANRRVRPPLIAHLLVSLSAEQGEVHAAAKKSVEYYARSPFYQRMFSDAGYPITEKREAVDELAQTLVLWGGAEKVRELILETLSKGIDELLLTHLIIRESEREWVELSRLVGSL</sequence>
<dbReference type="GO" id="GO:0016705">
    <property type="term" value="F:oxidoreductase activity, acting on paired donors, with incorporation or reduction of molecular oxygen"/>
    <property type="evidence" value="ECO:0007669"/>
    <property type="project" value="InterPro"/>
</dbReference>
<comment type="caution">
    <text evidence="3">The sequence shown here is derived from an EMBL/GenBank/DDBJ whole genome shotgun (WGS) entry which is preliminary data.</text>
</comment>
<dbReference type="AlphaFoldDB" id="A0A2R6AUU6"/>
<dbReference type="InterPro" id="IPR036661">
    <property type="entry name" value="Luciferase-like_sf"/>
</dbReference>
<dbReference type="Pfam" id="PF00296">
    <property type="entry name" value="Bac_luciferase"/>
    <property type="match status" value="1"/>
</dbReference>
<protein>
    <recommendedName>
        <fullName evidence="2">Luciferase-like domain-containing protein</fullName>
    </recommendedName>
</protein>
<dbReference type="PANTHER" id="PTHR43244">
    <property type="match status" value="1"/>
</dbReference>